<dbReference type="CDD" id="cd00614">
    <property type="entry name" value="CGS_like"/>
    <property type="match status" value="1"/>
</dbReference>
<dbReference type="EMBL" id="CP067420">
    <property type="protein sequence ID" value="QQP91204.1"/>
    <property type="molecule type" value="Genomic_DNA"/>
</dbReference>
<keyword evidence="3 8" id="KW-0663">Pyridoxal phosphate</keyword>
<dbReference type="PANTHER" id="PTHR43500:SF1">
    <property type="entry name" value="CYSTATHIONINE BETA-LYASE-RELATED"/>
    <property type="match status" value="1"/>
</dbReference>
<dbReference type="InterPro" id="IPR000277">
    <property type="entry name" value="Cys/Met-Metab_PyrdxlP-dep_enz"/>
</dbReference>
<keyword evidence="10" id="KW-1185">Reference proteome</keyword>
<evidence type="ECO:0000313" key="9">
    <source>
        <dbReference type="EMBL" id="QQP91204.1"/>
    </source>
</evidence>
<dbReference type="GO" id="GO:0016829">
    <property type="term" value="F:lyase activity"/>
    <property type="evidence" value="ECO:0007669"/>
    <property type="project" value="UniProtKB-KW"/>
</dbReference>
<dbReference type="InterPro" id="IPR006233">
    <property type="entry name" value="Cys_b_lyase_bac"/>
</dbReference>
<dbReference type="Proteomes" id="UP000595197">
    <property type="component" value="Chromosome"/>
</dbReference>
<dbReference type="InterPro" id="IPR015421">
    <property type="entry name" value="PyrdxlP-dep_Trfase_major"/>
</dbReference>
<dbReference type="InterPro" id="IPR015424">
    <property type="entry name" value="PyrdxlP-dep_Trfase"/>
</dbReference>
<dbReference type="PIRSF" id="PIRSF001434">
    <property type="entry name" value="CGS"/>
    <property type="match status" value="1"/>
</dbReference>
<proteinExistence type="inferred from homology"/>
<organism evidence="9 10">
    <name type="scientific">Skermanella cutis</name>
    <dbReference type="NCBI Taxonomy" id="2775420"/>
    <lineage>
        <taxon>Bacteria</taxon>
        <taxon>Pseudomonadati</taxon>
        <taxon>Pseudomonadota</taxon>
        <taxon>Alphaproteobacteria</taxon>
        <taxon>Rhodospirillales</taxon>
        <taxon>Azospirillaceae</taxon>
        <taxon>Skermanella</taxon>
    </lineage>
</organism>
<dbReference type="PROSITE" id="PS00868">
    <property type="entry name" value="CYS_MET_METAB_PP"/>
    <property type="match status" value="1"/>
</dbReference>
<evidence type="ECO:0000256" key="7">
    <source>
        <dbReference type="ARBA" id="ARBA00047625"/>
    </source>
</evidence>
<gene>
    <name evidence="9" type="primary">metC</name>
    <name evidence="9" type="ORF">IGS68_08350</name>
</gene>
<dbReference type="NCBIfam" id="TIGR01324">
    <property type="entry name" value="cysta_beta_ly_B"/>
    <property type="match status" value="1"/>
</dbReference>
<sequence>MKNASPDTILTHAGNDPHANFGIVNPPVYHASTVLFPTVAALEEAGHSFDGVRYGRIGTPTSQAFEATVARLEGGFKAVTAPSGLAAITTALLAFVSAGDHVLVTDSVYGPTRLFCSDMLKRLGVEAEFYDPLAGAAIERLIRPNTRVVFLESPGSLTFEVQDVPAIAAAAKQAGAVVMIDNTWGTPLFFKPFDHGVDLSIHAATKYMVGHSDAMLGVITAGTEEVWNRLKRNSVQLGTCAGPDDIYLGLRGLRTMGARLRQHQDTALDLARWLQARPEVARVLHPALPDDPGHALWRRDFTGACGLFAIELKPCSAAAVAAFLDGMELFGMGYSWGGYESLILPIHPEKLRTATRWRTDGPMIRLHAGLEDPNDLIADLDRGLARLAAAA</sequence>
<comment type="catalytic activity">
    <reaction evidence="6">
        <text>L,L-cystathionine + H2O = L-homocysteine + pyruvate + NH4(+)</text>
        <dbReference type="Rhea" id="RHEA:13965"/>
        <dbReference type="ChEBI" id="CHEBI:15361"/>
        <dbReference type="ChEBI" id="CHEBI:15377"/>
        <dbReference type="ChEBI" id="CHEBI:28938"/>
        <dbReference type="ChEBI" id="CHEBI:58161"/>
        <dbReference type="ChEBI" id="CHEBI:58199"/>
    </reaction>
</comment>
<dbReference type="SUPFAM" id="SSF53383">
    <property type="entry name" value="PLP-dependent transferases"/>
    <property type="match status" value="1"/>
</dbReference>
<evidence type="ECO:0000256" key="4">
    <source>
        <dbReference type="ARBA" id="ARBA00023239"/>
    </source>
</evidence>
<dbReference type="Gene3D" id="3.90.1150.10">
    <property type="entry name" value="Aspartate Aminotransferase, domain 1"/>
    <property type="match status" value="1"/>
</dbReference>
<comment type="pathway">
    <text evidence="5">Amino-acid biosynthesis; L-methionine biosynthesis via de novo pathway; L-homocysteine from L-cystathionine: step 1/1.</text>
</comment>
<dbReference type="PANTHER" id="PTHR43500">
    <property type="entry name" value="CYSTATHIONINE BETA-LYASE-RELATED"/>
    <property type="match status" value="1"/>
</dbReference>
<dbReference type="Pfam" id="PF01053">
    <property type="entry name" value="Cys_Met_Meta_PP"/>
    <property type="match status" value="1"/>
</dbReference>
<comment type="similarity">
    <text evidence="2 8">Belongs to the trans-sulfuration enzymes family.</text>
</comment>
<accession>A0ABX7BAQ1</accession>
<dbReference type="EC" id="4.4.1.8" evidence="9"/>
<reference evidence="9" key="1">
    <citation type="submission" date="2021-02" db="EMBL/GenBank/DDBJ databases">
        <title>Skermanella TT6 skin isolate.</title>
        <authorList>
            <person name="Lee K."/>
            <person name="Ganzorig M."/>
        </authorList>
    </citation>
    <scope>NUCLEOTIDE SEQUENCE</scope>
    <source>
        <strain evidence="9">TT6</strain>
    </source>
</reference>
<evidence type="ECO:0000256" key="1">
    <source>
        <dbReference type="ARBA" id="ARBA00001933"/>
    </source>
</evidence>
<dbReference type="RefSeq" id="WP_201078875.1">
    <property type="nucleotide sequence ID" value="NZ_CP067420.1"/>
</dbReference>
<dbReference type="Gene3D" id="3.40.640.10">
    <property type="entry name" value="Type I PLP-dependent aspartate aminotransferase-like (Major domain)"/>
    <property type="match status" value="1"/>
</dbReference>
<protein>
    <submittedName>
        <fullName evidence="9">Cystathionine beta-lyase</fullName>
        <ecNumber evidence="9">4.4.1.8</ecNumber>
    </submittedName>
</protein>
<evidence type="ECO:0000256" key="3">
    <source>
        <dbReference type="ARBA" id="ARBA00022898"/>
    </source>
</evidence>
<evidence type="ECO:0000256" key="2">
    <source>
        <dbReference type="ARBA" id="ARBA00009077"/>
    </source>
</evidence>
<comment type="cofactor">
    <cofactor evidence="1 8">
        <name>pyridoxal 5'-phosphate</name>
        <dbReference type="ChEBI" id="CHEBI:597326"/>
    </cofactor>
</comment>
<evidence type="ECO:0000256" key="5">
    <source>
        <dbReference type="ARBA" id="ARBA00046315"/>
    </source>
</evidence>
<keyword evidence="4 9" id="KW-0456">Lyase</keyword>
<evidence type="ECO:0000313" key="10">
    <source>
        <dbReference type="Proteomes" id="UP000595197"/>
    </source>
</evidence>
<dbReference type="InterPro" id="IPR054542">
    <property type="entry name" value="Cys_met_metab_PP"/>
</dbReference>
<evidence type="ECO:0000256" key="6">
    <source>
        <dbReference type="ARBA" id="ARBA00047517"/>
    </source>
</evidence>
<evidence type="ECO:0000256" key="8">
    <source>
        <dbReference type="RuleBase" id="RU362118"/>
    </source>
</evidence>
<dbReference type="InterPro" id="IPR015422">
    <property type="entry name" value="PyrdxlP-dep_Trfase_small"/>
</dbReference>
<name>A0ABX7BAQ1_9PROT</name>
<comment type="catalytic activity">
    <reaction evidence="7">
        <text>an S-substituted L-cysteine + H2O = a thiol + pyruvate + NH4(+)</text>
        <dbReference type="Rhea" id="RHEA:18121"/>
        <dbReference type="ChEBI" id="CHEBI:15361"/>
        <dbReference type="ChEBI" id="CHEBI:15377"/>
        <dbReference type="ChEBI" id="CHEBI:28938"/>
        <dbReference type="ChEBI" id="CHEBI:29256"/>
        <dbReference type="ChEBI" id="CHEBI:58717"/>
        <dbReference type="EC" id="4.4.1.13"/>
    </reaction>
</comment>